<keyword evidence="3" id="KW-1185">Reference proteome</keyword>
<evidence type="ECO:0000313" key="2">
    <source>
        <dbReference type="EMBL" id="EOB07515.1"/>
    </source>
</evidence>
<dbReference type="EMBL" id="KB742523">
    <property type="protein sequence ID" value="EOB07515.1"/>
    <property type="molecule type" value="Genomic_DNA"/>
</dbReference>
<feature type="region of interest" description="Disordered" evidence="1">
    <location>
        <begin position="1"/>
        <end position="24"/>
    </location>
</feature>
<name>R0M091_ANAPL</name>
<reference evidence="3" key="1">
    <citation type="journal article" date="2013" name="Nat. Genet.">
        <title>The duck genome and transcriptome provide insight into an avian influenza virus reservoir species.</title>
        <authorList>
            <person name="Huang Y."/>
            <person name="Li Y."/>
            <person name="Burt D.W."/>
            <person name="Chen H."/>
            <person name="Zhang Y."/>
            <person name="Qian W."/>
            <person name="Kim H."/>
            <person name="Gan S."/>
            <person name="Zhao Y."/>
            <person name="Li J."/>
            <person name="Yi K."/>
            <person name="Feng H."/>
            <person name="Zhu P."/>
            <person name="Li B."/>
            <person name="Liu Q."/>
            <person name="Fairley S."/>
            <person name="Magor K.E."/>
            <person name="Du Z."/>
            <person name="Hu X."/>
            <person name="Goodman L."/>
            <person name="Tafer H."/>
            <person name="Vignal A."/>
            <person name="Lee T."/>
            <person name="Kim K.W."/>
            <person name="Sheng Z."/>
            <person name="An Y."/>
            <person name="Searle S."/>
            <person name="Herrero J."/>
            <person name="Groenen M.A."/>
            <person name="Crooijmans R.P."/>
            <person name="Faraut T."/>
            <person name="Cai Q."/>
            <person name="Webster R.G."/>
            <person name="Aldridge J.R."/>
            <person name="Warren W.C."/>
            <person name="Bartschat S."/>
            <person name="Kehr S."/>
            <person name="Marz M."/>
            <person name="Stadler P.F."/>
            <person name="Smith J."/>
            <person name="Kraus R.H."/>
            <person name="Zhao Y."/>
            <person name="Ren L."/>
            <person name="Fei J."/>
            <person name="Morisson M."/>
            <person name="Kaiser P."/>
            <person name="Griffin D.K."/>
            <person name="Rao M."/>
            <person name="Pitel F."/>
            <person name="Wang J."/>
            <person name="Li N."/>
        </authorList>
    </citation>
    <scope>NUCLEOTIDE SEQUENCE [LARGE SCALE GENOMIC DNA]</scope>
</reference>
<sequence>MSRDNKPQLINEHNTYGTPEPRIETAPAGQTELHRQGGFLISNTVAGTRAAAQLAEHRLTCWARPVPRALNNNFPKAGKVPACCCISALCRSCSAVQIPIRRDKAHRVLLTTGLAAQDEAEDGSGQCFPAHQPPARAGRGFPNAIRQGEVPERDGIQLSKAAVNLSSLLLVQQGWYCKNVTSNEGTRVSMTLIRPAWSGQTADDKWHLSSQCSVEICQHAEHDMGTAEGKMCHRKIVPHSAQEDTVQTDAKLNPIDKPQLGHRHSWRCPTERDAGFGEGAARARVKAQQSRNSGPRRGIGAREDKSPERAFGSAKPQISLTLFTPWNYICTTWPPCVSCRVTGAGRMVPLFVFFTKDAPDIRSRSWRQLDTSQRLMLTAVSGLCSRSHVVHAGPLALHITLLQEVGLRAVTSDFLSPMGRNCIRSSWFPNLKPWWGPDTLNGSICTSHPDPPYSQKPDKEQQLVTQCSSVQATSPQCFPRPDFTRALPAQALSHTTSELSLSSSARALIADPAFAATPLLN</sequence>
<protein>
    <submittedName>
        <fullName evidence="2">Uncharacterized protein</fullName>
    </submittedName>
</protein>
<proteinExistence type="predicted"/>
<gene>
    <name evidence="2" type="ORF">Anapl_02015</name>
</gene>
<feature type="region of interest" description="Disordered" evidence="1">
    <location>
        <begin position="277"/>
        <end position="312"/>
    </location>
</feature>
<dbReference type="Proteomes" id="UP000296049">
    <property type="component" value="Unassembled WGS sequence"/>
</dbReference>
<organism evidence="2 3">
    <name type="scientific">Anas platyrhynchos</name>
    <name type="common">Mallard</name>
    <name type="synonym">Anas boschas</name>
    <dbReference type="NCBI Taxonomy" id="8839"/>
    <lineage>
        <taxon>Eukaryota</taxon>
        <taxon>Metazoa</taxon>
        <taxon>Chordata</taxon>
        <taxon>Craniata</taxon>
        <taxon>Vertebrata</taxon>
        <taxon>Euteleostomi</taxon>
        <taxon>Archelosauria</taxon>
        <taxon>Archosauria</taxon>
        <taxon>Dinosauria</taxon>
        <taxon>Saurischia</taxon>
        <taxon>Theropoda</taxon>
        <taxon>Coelurosauria</taxon>
        <taxon>Aves</taxon>
        <taxon>Neognathae</taxon>
        <taxon>Galloanserae</taxon>
        <taxon>Anseriformes</taxon>
        <taxon>Anatidae</taxon>
        <taxon>Anatinae</taxon>
        <taxon>Anas</taxon>
    </lineage>
</organism>
<evidence type="ECO:0000256" key="1">
    <source>
        <dbReference type="SAM" id="MobiDB-lite"/>
    </source>
</evidence>
<accession>R0M091</accession>
<dbReference type="AlphaFoldDB" id="R0M091"/>
<evidence type="ECO:0000313" key="3">
    <source>
        <dbReference type="Proteomes" id="UP000296049"/>
    </source>
</evidence>